<keyword evidence="4 9" id="KW-0547">Nucleotide-binding</keyword>
<dbReference type="InterPro" id="IPR050517">
    <property type="entry name" value="DDR_Repair_Kinase"/>
</dbReference>
<comment type="catalytic activity">
    <reaction evidence="8">
        <text>L-seryl-[protein] + ATP = O-phospho-L-seryl-[protein] + ADP + H(+)</text>
        <dbReference type="Rhea" id="RHEA:17989"/>
        <dbReference type="Rhea" id="RHEA-COMP:9863"/>
        <dbReference type="Rhea" id="RHEA-COMP:11604"/>
        <dbReference type="ChEBI" id="CHEBI:15378"/>
        <dbReference type="ChEBI" id="CHEBI:29999"/>
        <dbReference type="ChEBI" id="CHEBI:30616"/>
        <dbReference type="ChEBI" id="CHEBI:83421"/>
        <dbReference type="ChEBI" id="CHEBI:456216"/>
        <dbReference type="EC" id="2.7.11.1"/>
    </reaction>
</comment>
<feature type="non-terminal residue" evidence="14">
    <location>
        <position position="1"/>
    </location>
</feature>
<dbReference type="Pfam" id="PF08771">
    <property type="entry name" value="FRB_dom"/>
    <property type="match status" value="1"/>
</dbReference>
<feature type="region of interest" description="Disordered" evidence="10">
    <location>
        <begin position="2664"/>
        <end position="2687"/>
    </location>
</feature>
<dbReference type="InterPro" id="IPR003152">
    <property type="entry name" value="FATC_dom"/>
</dbReference>
<dbReference type="InterPro" id="IPR057564">
    <property type="entry name" value="HEAT_ATR"/>
</dbReference>
<keyword evidence="9" id="KW-0723">Serine/threonine-protein kinase</keyword>
<reference evidence="14 15" key="1">
    <citation type="journal article" date="2018" name="J. Allergy Clin. Immunol.">
        <title>High-quality assembly of Dermatophagoides pteronyssinus genome and transcriptome reveals a wide range of novel allergens.</title>
        <authorList>
            <person name="Liu X.Y."/>
            <person name="Yang K.Y."/>
            <person name="Wang M.Q."/>
            <person name="Kwok J.S."/>
            <person name="Zeng X."/>
            <person name="Yang Z."/>
            <person name="Xiao X.J."/>
            <person name="Lau C.P."/>
            <person name="Li Y."/>
            <person name="Huang Z.M."/>
            <person name="Ba J.G."/>
            <person name="Yim A.K."/>
            <person name="Ouyang C.Y."/>
            <person name="Ngai S.M."/>
            <person name="Chan T.F."/>
            <person name="Leung E.L."/>
            <person name="Liu L."/>
            <person name="Liu Z.G."/>
            <person name="Tsui S.K."/>
        </authorList>
    </citation>
    <scope>NUCLEOTIDE SEQUENCE [LARGE SCALE GENOMIC DNA]</scope>
    <source>
        <strain evidence="14">Derp</strain>
    </source>
</reference>
<keyword evidence="3" id="KW-0677">Repeat</keyword>
<feature type="region of interest" description="Disordered" evidence="10">
    <location>
        <begin position="1441"/>
        <end position="1461"/>
    </location>
</feature>
<dbReference type="Gene3D" id="1.20.120.150">
    <property type="entry name" value="FKBP12-rapamycin binding domain"/>
    <property type="match status" value="1"/>
</dbReference>
<evidence type="ECO:0000256" key="3">
    <source>
        <dbReference type="ARBA" id="ARBA00022737"/>
    </source>
</evidence>
<organism evidence="14 15">
    <name type="scientific">Dermatophagoides pteronyssinus</name>
    <name type="common">European house dust mite</name>
    <dbReference type="NCBI Taxonomy" id="6956"/>
    <lineage>
        <taxon>Eukaryota</taxon>
        <taxon>Metazoa</taxon>
        <taxon>Ecdysozoa</taxon>
        <taxon>Arthropoda</taxon>
        <taxon>Chelicerata</taxon>
        <taxon>Arachnida</taxon>
        <taxon>Acari</taxon>
        <taxon>Acariformes</taxon>
        <taxon>Sarcoptiformes</taxon>
        <taxon>Astigmata</taxon>
        <taxon>Psoroptidia</taxon>
        <taxon>Analgoidea</taxon>
        <taxon>Pyroglyphidae</taxon>
        <taxon>Dermatophagoidinae</taxon>
        <taxon>Dermatophagoides</taxon>
    </lineage>
</organism>
<dbReference type="SMART" id="SM01343">
    <property type="entry name" value="FATC"/>
    <property type="match status" value="1"/>
</dbReference>
<feature type="compositionally biased region" description="Low complexity" evidence="10">
    <location>
        <begin position="298"/>
        <end position="317"/>
    </location>
</feature>
<dbReference type="InterPro" id="IPR036940">
    <property type="entry name" value="PI3/4_kinase_cat_sf"/>
</dbReference>
<dbReference type="PROSITE" id="PS00915">
    <property type="entry name" value="PI3_4_KINASE_1"/>
    <property type="match status" value="1"/>
</dbReference>
<evidence type="ECO:0000256" key="8">
    <source>
        <dbReference type="ARBA" id="ARBA00048679"/>
    </source>
</evidence>
<dbReference type="SMART" id="SM01346">
    <property type="entry name" value="DUF3385"/>
    <property type="match status" value="1"/>
</dbReference>
<dbReference type="CDD" id="cd05169">
    <property type="entry name" value="PIKKc_TOR"/>
    <property type="match status" value="1"/>
</dbReference>
<dbReference type="InterPro" id="IPR011989">
    <property type="entry name" value="ARM-like"/>
</dbReference>
<dbReference type="Gene3D" id="1.25.10.10">
    <property type="entry name" value="Leucine-rich Repeat Variant"/>
    <property type="match status" value="3"/>
</dbReference>
<dbReference type="PROSITE" id="PS51190">
    <property type="entry name" value="FATC"/>
    <property type="match status" value="1"/>
</dbReference>
<evidence type="ECO:0000259" key="13">
    <source>
        <dbReference type="PROSITE" id="PS51190"/>
    </source>
</evidence>
<keyword evidence="15" id="KW-1185">Reference proteome</keyword>
<dbReference type="InterPro" id="IPR016024">
    <property type="entry name" value="ARM-type_fold"/>
</dbReference>
<dbReference type="SUPFAM" id="SSF47212">
    <property type="entry name" value="FKBP12-rapamycin-binding domain of FKBP-rapamycin-associated protein (FRAP)"/>
    <property type="match status" value="1"/>
</dbReference>
<dbReference type="SUPFAM" id="SSF48371">
    <property type="entry name" value="ARM repeat"/>
    <property type="match status" value="2"/>
</dbReference>
<dbReference type="EC" id="2.7.11.1" evidence="9"/>
<keyword evidence="2 9" id="KW-0808">Transferase</keyword>
<evidence type="ECO:0000256" key="10">
    <source>
        <dbReference type="SAM" id="MobiDB-lite"/>
    </source>
</evidence>
<dbReference type="Pfam" id="PF00454">
    <property type="entry name" value="PI3_PI4_kinase"/>
    <property type="match status" value="1"/>
</dbReference>
<dbReference type="Pfam" id="PF11865">
    <property type="entry name" value="mTOR_dom"/>
    <property type="match status" value="1"/>
</dbReference>
<dbReference type="SMART" id="SM00146">
    <property type="entry name" value="PI3Kc"/>
    <property type="match status" value="1"/>
</dbReference>
<dbReference type="Pfam" id="PF23593">
    <property type="entry name" value="HEAT_ATR"/>
    <property type="match status" value="1"/>
</dbReference>
<dbReference type="InterPro" id="IPR036738">
    <property type="entry name" value="FRB_sf"/>
</dbReference>
<evidence type="ECO:0000256" key="7">
    <source>
        <dbReference type="ARBA" id="ARBA00047899"/>
    </source>
</evidence>
<dbReference type="PROSITE" id="PS00916">
    <property type="entry name" value="PI3_4_KINASE_2"/>
    <property type="match status" value="1"/>
</dbReference>
<dbReference type="InterPro" id="IPR000403">
    <property type="entry name" value="PI3/4_kinase_cat_dom"/>
</dbReference>
<dbReference type="InterPro" id="IPR024585">
    <property type="entry name" value="mTOR_dom"/>
</dbReference>
<dbReference type="EMBL" id="NJHN03000095">
    <property type="protein sequence ID" value="KAH9416139.1"/>
    <property type="molecule type" value="Genomic_DNA"/>
</dbReference>
<dbReference type="InterPro" id="IPR011009">
    <property type="entry name" value="Kinase-like_dom_sf"/>
</dbReference>
<evidence type="ECO:0000256" key="1">
    <source>
        <dbReference type="ARBA" id="ARBA00011031"/>
    </source>
</evidence>
<comment type="similarity">
    <text evidence="1 9">Belongs to the PI3/PI4-kinase family.</text>
</comment>
<protein>
    <recommendedName>
        <fullName evidence="9">Serine/threonine-protein kinase TOR</fullName>
        <ecNumber evidence="9">2.7.11.1</ecNumber>
    </recommendedName>
</protein>
<evidence type="ECO:0000313" key="15">
    <source>
        <dbReference type="Proteomes" id="UP000887458"/>
    </source>
</evidence>
<evidence type="ECO:0000256" key="2">
    <source>
        <dbReference type="ARBA" id="ARBA00022679"/>
    </source>
</evidence>
<feature type="compositionally biased region" description="Low complexity" evidence="10">
    <location>
        <begin position="57"/>
        <end position="89"/>
    </location>
</feature>
<comment type="caution">
    <text evidence="14">The sequence shown here is derived from an EMBL/GenBank/DDBJ whole genome shotgun (WGS) entry which is preliminary data.</text>
</comment>
<sequence length="2822" mass="324933">FRNWKMFGDQNPLNQNSTSFIVTKMLTKHGEKELLIMKNKEHESWIHCFLQEIQQSNSSSSSSTTSSSNQSQSLSSSSRDRTLSGSSDSTIRDDFKRKKRAILKLQQHLQQDMSDEQRKQFYDFALTRIFDLMVGVSASNLNDIKSGIMLMCILLDAPTLEKNRPPICAPFANHLRNVNLSSFDLELLDLIACAVGKIALNSGSSTPNFVEFEIRRAIELIGNEKNDLQKRHSAILNLRELANVTPSYFFNHVMHIFENIFIAIYEPKLREPAIAALRSALSVVVQRERLASSISSASSSSSASASTSSTSKSSSTAVRSRIDQQIPMCYELCYNEIIKSFEERDRSAKDRDDRIHAALLILNELIRCSHDSSIIFRDSSINRQLDFLYNNLRELNDLNTFYFSNYLFYDFDYPLSFDLIGQNISSSSSSSKKSQNNSSSNNNTDHLTDWHYGYLTKLFRNYQNLDSSSMPLMYGLRTLQSMVNYHKEMGSAPILSFFHKRKFTKLSTICYQLIQNYFEIICLHLISLLKLKNSIQINQVLLLVLPSLTSLNPKYFSKTGQYVNDSIQYLLICIKNQSLRSLAFISLGLFALSIKDVSENAIDQHLPLMISQIRQFFPAKDHLNQQSTPSSTSKKHRQQSSINNHIVPDPAVFTCLSFIAQAVGRKIRLEIAEMLPSMFVNGLSEPLVNSLYDICKYIPELKSDIHELLLKILSKIIMDRPMIRPKLLTADGGSSQSFLSLSAHSLSHGGGSIDRLIMDSSSSSSSSITMSANDLETLKLALKVLGRFDFKPRYFFMFLPRCANQYLMHENREIRLEAVHTCCQLLKPFLKPNNGFEKMTKDVLQKLLIVGITDQDKFVRYSVLSRLDEYFDYYLAQAINLESLQLTVYDECFEIRELGVCINGRLSSLNPAYVMPFLLRVLLQFLSEFEHSGIAKNLEQSARMLGHLLASAPRFSRPYTEPILKVFLPKLRDPQQSQAVITAVMSAVGELAIVSGLEMRAYFYELFPIILDAVQDTNSFQKREIALWTMGRLIENCGYVIEPYSKFPTLMEVLFSIMKSEPTKSSQLIRRETIRVLGLLGAVDPYCHKINMGFIDLSGESLISYDPALEQEANSYEMIWGTFSSDDFYSSQAINTLIAVMKDPQASSQHTMAVQAMAFIFNVLKVRSVPYLPNILPPFINIIRTGDPKIREFLLQQLGQIISAVKKHIRSYLDDIFKVLRELWTTNNSTMQLTLFNVVDQMVLALGSEFRNYVPHLIPHILKVFNHDASPQKEVTIKLLSALQNFGITLEDYIHLMITPILKLFEIQSLPGSTPIEQKRDSDLRILAIKTIETFCRDLSLKEFAPRIIHSLVKTIDDNPNDKRLFQQAMDTLCRIVFQLDLKFKIYLTLVSKVLQKHKLFHDKYELLADKIQNDITISEMNPDALLLPANLVRKAGVNRRNYESESQQQQQQQPGQTDTKRATLSLEELKHAWNQCSRRISKEDWLDWLRKFNVDLIKESPSLSLRSCFPIAQSCNNVARELFNPAFWSCWNELNSAQKKELVTLLEETMKEQEVPEVTGILLNLAEFLEHIDQGPLLFDVKILSERAMKCRAYAKALHYKEKEFQERPTTENLGALITINNKLQQPQAAYGCLAYALKSTEINDIEIKEKWFEKLHNYESAFIAYKMRYEQNGQDHDALLGQMRCLEVLSEWERLYTLSQQTFNDVSEYYQQRMARMAVTATWSLNQWDEMIEYARYIPTDSFESAFYEAVIRVHQEDFQQAQYFIDKSRELIDTDLTSMAGESYQRAYPAMVQVQMMSELEEVIQYKLVPERQEMIRQKWWQRLQGCQRQIEDWQKILQIHSLVLKPQEDMRAWLKFSKLCEKNHRLDLSFKTIVKLMGTNPTKLIQQNHQLPITYPEVTLKFIEHLWNSGRYKRAYIELQRFCQRLEEENSGVNVAAQLTTQNQNHLQQRFNINLQDDSMTNTTTTTTTTTAADILTTNNNDYMYAHIAPDAHMSPEAINKVLSRAYLKRGQWEEFLLDFDHVSIPSILESYKKATQRDLQWYKAWHTWAFMNFRALKFCKELLPEVRKNIDHPLDVLGKYGPRLKPKEFAINAVRGFFQSVAFCRNGSSLQDTLRILTIWFEDGYDDTIRAAVEEGIKSVSIETWLQVIPQLIARIDMPHVPVAKLIHTLLTDIGKYHPQALIYPLTVASKSSNEARSEAANTILVLMRVHSPNLVKQAVLVSEELIRIAILWHELWHEGLEEASRLYFGDKNVDAMFETLEPLHKMIERQPSTRKELTFYQNYGQDLAQAYQLCQNYKITLETKNLTQAWDIYYHVFKRISRQLPQLTSLELEYVSPKLTECSNLELAVPGSYSPHNELIRIAKVETQLNIIISKQRPRKLTIKGSNGHNYMFLLKGHEDLRQDERVMQLFGLVNTLLNSEDATSRQNLAIQRYAVIPLSPNSGLIGWVPCCDTLHSLIRDYRNKRKILLNMEHRLMLRMAPEYDRLALLQKVEVFEHALEHTPGDDLAKILWVRSPSSEVWFDRRTNYTRSLAVMSMVGYILGLGDRHPSNLMLDRNSGKILHIDFGDCFEVAMTREKYPEKIPFRLTRMLIKAMEVTGLDGTFRTTCQQVMMCLRKNKESLMALLEAFVYDPLLNWRLIEAQPKSKTDLNSKKPVVNLTAKDSNNNRHRHHHHPDAHPMKGVMDVVDEESSSNLDQPPQGPSATVLHQADDNQDVGGNDIIHHHPRGHPQRLSSIKRIVSIQNAEQRRLDYYLDEGLNSKAVAVIERVNDKLTGHDFGSSSRVCSVNSQVEQLIKQATNHENLCQCYIGWCPFW</sequence>
<evidence type="ECO:0000259" key="12">
    <source>
        <dbReference type="PROSITE" id="PS51189"/>
    </source>
</evidence>
<dbReference type="InterPro" id="IPR014009">
    <property type="entry name" value="PIK_FAT"/>
</dbReference>
<evidence type="ECO:0000313" key="14">
    <source>
        <dbReference type="EMBL" id="KAH9416139.1"/>
    </source>
</evidence>
<proteinExistence type="inferred from homology"/>
<dbReference type="PANTHER" id="PTHR11139:SF9">
    <property type="entry name" value="SERINE_THREONINE-PROTEIN KINASE MTOR"/>
    <property type="match status" value="1"/>
</dbReference>
<dbReference type="InterPro" id="IPR003151">
    <property type="entry name" value="PIK-rel_kinase_FAT"/>
</dbReference>
<dbReference type="Pfam" id="PF02260">
    <property type="entry name" value="FATC"/>
    <property type="match status" value="1"/>
</dbReference>
<dbReference type="Gene3D" id="1.10.1070.11">
    <property type="entry name" value="Phosphatidylinositol 3-/4-kinase, catalytic domain"/>
    <property type="match status" value="1"/>
</dbReference>
<dbReference type="InterPro" id="IPR009076">
    <property type="entry name" value="FRB_dom"/>
</dbReference>
<keyword evidence="6 9" id="KW-0067">ATP-binding</keyword>
<dbReference type="InterPro" id="IPR018936">
    <property type="entry name" value="PI3/4_kinase_CS"/>
</dbReference>
<reference evidence="14 15" key="2">
    <citation type="journal article" date="2022" name="Mol. Biol. Evol.">
        <title>Comparative Genomics Reveals Insights into the Divergent Evolution of Astigmatic Mites and Household Pest Adaptations.</title>
        <authorList>
            <person name="Xiong Q."/>
            <person name="Wan A.T."/>
            <person name="Liu X."/>
            <person name="Fung C.S."/>
            <person name="Xiao X."/>
            <person name="Malainual N."/>
            <person name="Hou J."/>
            <person name="Wang L."/>
            <person name="Wang M."/>
            <person name="Yang K.Y."/>
            <person name="Cui Y."/>
            <person name="Leung E.L."/>
            <person name="Nong W."/>
            <person name="Shin S.K."/>
            <person name="Au S.W."/>
            <person name="Jeong K.Y."/>
            <person name="Chew F.T."/>
            <person name="Hui J.H."/>
            <person name="Leung T.F."/>
            <person name="Tungtrongchitr A."/>
            <person name="Zhong N."/>
            <person name="Liu Z."/>
            <person name="Tsui S.K."/>
        </authorList>
    </citation>
    <scope>NUCLEOTIDE SEQUENCE [LARGE SCALE GENOMIC DNA]</scope>
    <source>
        <strain evidence="14">Derp</strain>
    </source>
</reference>
<feature type="domain" description="FAT" evidence="12">
    <location>
        <begin position="1584"/>
        <end position="2197"/>
    </location>
</feature>
<dbReference type="Pfam" id="PF02259">
    <property type="entry name" value="FAT"/>
    <property type="match status" value="1"/>
</dbReference>
<keyword evidence="5 9" id="KW-0418">Kinase</keyword>
<evidence type="ECO:0000256" key="6">
    <source>
        <dbReference type="ARBA" id="ARBA00022840"/>
    </source>
</evidence>
<accession>A0ABQ8J0Q2</accession>
<dbReference type="SMART" id="SM01345">
    <property type="entry name" value="Rapamycin_bind"/>
    <property type="match status" value="1"/>
</dbReference>
<dbReference type="Proteomes" id="UP000887458">
    <property type="component" value="Unassembled WGS sequence"/>
</dbReference>
<feature type="domain" description="PI3K/PI4K catalytic" evidence="11">
    <location>
        <begin position="2371"/>
        <end position="2687"/>
    </location>
</feature>
<evidence type="ECO:0000256" key="4">
    <source>
        <dbReference type="ARBA" id="ARBA00022741"/>
    </source>
</evidence>
<feature type="region of interest" description="Disordered" evidence="10">
    <location>
        <begin position="57"/>
        <end position="90"/>
    </location>
</feature>
<evidence type="ECO:0000256" key="5">
    <source>
        <dbReference type="ARBA" id="ARBA00022777"/>
    </source>
</evidence>
<dbReference type="PROSITE" id="PS50290">
    <property type="entry name" value="PI3_4_KINASE_3"/>
    <property type="match status" value="1"/>
</dbReference>
<dbReference type="SUPFAM" id="SSF56112">
    <property type="entry name" value="Protein kinase-like (PK-like)"/>
    <property type="match status" value="1"/>
</dbReference>
<evidence type="ECO:0000256" key="9">
    <source>
        <dbReference type="RuleBase" id="RU364109"/>
    </source>
</evidence>
<feature type="domain" description="FATC" evidence="13">
    <location>
        <begin position="2790"/>
        <end position="2822"/>
    </location>
</feature>
<dbReference type="Gene3D" id="3.30.1010.10">
    <property type="entry name" value="Phosphatidylinositol 3-kinase Catalytic Subunit, Chain A, domain 4"/>
    <property type="match status" value="1"/>
</dbReference>
<dbReference type="InterPro" id="IPR026683">
    <property type="entry name" value="TOR_cat"/>
</dbReference>
<feature type="region of interest" description="Disordered" evidence="10">
    <location>
        <begin position="298"/>
        <end position="319"/>
    </location>
</feature>
<dbReference type="PROSITE" id="PS51189">
    <property type="entry name" value="FAT"/>
    <property type="match status" value="1"/>
</dbReference>
<name>A0ABQ8J0Q2_DERPT</name>
<evidence type="ECO:0000259" key="11">
    <source>
        <dbReference type="PROSITE" id="PS50290"/>
    </source>
</evidence>
<gene>
    <name evidence="14" type="ORF">DERP_000636</name>
</gene>
<dbReference type="PANTHER" id="PTHR11139">
    <property type="entry name" value="ATAXIA TELANGIECTASIA MUTATED ATM -RELATED"/>
    <property type="match status" value="1"/>
</dbReference>
<comment type="catalytic activity">
    <reaction evidence="7 9">
        <text>L-threonyl-[protein] + ATP = O-phospho-L-threonyl-[protein] + ADP + H(+)</text>
        <dbReference type="Rhea" id="RHEA:46608"/>
        <dbReference type="Rhea" id="RHEA-COMP:11060"/>
        <dbReference type="Rhea" id="RHEA-COMP:11605"/>
        <dbReference type="ChEBI" id="CHEBI:15378"/>
        <dbReference type="ChEBI" id="CHEBI:30013"/>
        <dbReference type="ChEBI" id="CHEBI:30616"/>
        <dbReference type="ChEBI" id="CHEBI:61977"/>
        <dbReference type="ChEBI" id="CHEBI:456216"/>
        <dbReference type="EC" id="2.7.11.1"/>
    </reaction>
</comment>